<dbReference type="AlphaFoldDB" id="A0A7J6V316"/>
<dbReference type="GO" id="GO:0005634">
    <property type="term" value="C:nucleus"/>
    <property type="evidence" value="ECO:0007669"/>
    <property type="project" value="UniProtKB-SubCell"/>
</dbReference>
<comment type="subcellular location">
    <subcellularLocation>
        <location evidence="1">Nucleus</location>
    </subcellularLocation>
</comment>
<evidence type="ECO:0000259" key="3">
    <source>
        <dbReference type="Pfam" id="PF03790"/>
    </source>
</evidence>
<sequence>MEEMYGLHSTLLDYGEQQQQQQQQPLMLPGNMVTPADYQNLLCSSAFRDRIPIFGSDHLFSAASSALCETATGFQNLDHQGSSGGDMNMITTSTNTSLIKAKIASHPRYPCLLEAYIDCQK</sequence>
<evidence type="ECO:0000256" key="2">
    <source>
        <dbReference type="ARBA" id="ARBA00023242"/>
    </source>
</evidence>
<accession>A0A7J6V316</accession>
<protein>
    <submittedName>
        <fullName evidence="4">Homeobox protein knotted-1-like</fullName>
    </submittedName>
</protein>
<keyword evidence="4" id="KW-0238">DNA-binding</keyword>
<comment type="caution">
    <text evidence="4">The sequence shown here is derived from an EMBL/GenBank/DDBJ whole genome shotgun (WGS) entry which is preliminary data.</text>
</comment>
<evidence type="ECO:0000313" key="4">
    <source>
        <dbReference type="EMBL" id="KAF5179293.1"/>
    </source>
</evidence>
<dbReference type="Pfam" id="PF03790">
    <property type="entry name" value="KNOX1"/>
    <property type="match status" value="1"/>
</dbReference>
<keyword evidence="5" id="KW-1185">Reference proteome</keyword>
<evidence type="ECO:0000313" key="5">
    <source>
        <dbReference type="Proteomes" id="UP000554482"/>
    </source>
</evidence>
<reference evidence="4 5" key="1">
    <citation type="submission" date="2020-06" db="EMBL/GenBank/DDBJ databases">
        <title>Transcriptomic and genomic resources for Thalictrum thalictroides and T. hernandezii: Facilitating candidate gene discovery in an emerging model plant lineage.</title>
        <authorList>
            <person name="Arias T."/>
            <person name="Riano-Pachon D.M."/>
            <person name="Di Stilio V.S."/>
        </authorList>
    </citation>
    <scope>NUCLEOTIDE SEQUENCE [LARGE SCALE GENOMIC DNA]</scope>
    <source>
        <strain evidence="5">cv. WT478/WT964</strain>
        <tissue evidence="4">Leaves</tissue>
    </source>
</reference>
<organism evidence="4 5">
    <name type="scientific">Thalictrum thalictroides</name>
    <name type="common">Rue-anemone</name>
    <name type="synonym">Anemone thalictroides</name>
    <dbReference type="NCBI Taxonomy" id="46969"/>
    <lineage>
        <taxon>Eukaryota</taxon>
        <taxon>Viridiplantae</taxon>
        <taxon>Streptophyta</taxon>
        <taxon>Embryophyta</taxon>
        <taxon>Tracheophyta</taxon>
        <taxon>Spermatophyta</taxon>
        <taxon>Magnoliopsida</taxon>
        <taxon>Ranunculales</taxon>
        <taxon>Ranunculaceae</taxon>
        <taxon>Thalictroideae</taxon>
        <taxon>Thalictrum</taxon>
    </lineage>
</organism>
<dbReference type="Proteomes" id="UP000554482">
    <property type="component" value="Unassembled WGS sequence"/>
</dbReference>
<dbReference type="OrthoDB" id="10056939at2759"/>
<keyword evidence="4" id="KW-0371">Homeobox</keyword>
<proteinExistence type="predicted"/>
<dbReference type="GO" id="GO:0003677">
    <property type="term" value="F:DNA binding"/>
    <property type="evidence" value="ECO:0007669"/>
    <property type="project" value="UniProtKB-KW"/>
</dbReference>
<evidence type="ECO:0000256" key="1">
    <source>
        <dbReference type="ARBA" id="ARBA00004123"/>
    </source>
</evidence>
<feature type="non-terminal residue" evidence="4">
    <location>
        <position position="121"/>
    </location>
</feature>
<dbReference type="EMBL" id="JABWDY010038991">
    <property type="protein sequence ID" value="KAF5179293.1"/>
    <property type="molecule type" value="Genomic_DNA"/>
</dbReference>
<keyword evidence="2" id="KW-0539">Nucleus</keyword>
<name>A0A7J6V316_THATH</name>
<gene>
    <name evidence="4" type="ORF">FRX31_031120</name>
</gene>
<feature type="domain" description="KNOX1" evidence="3">
    <location>
        <begin position="99"/>
        <end position="121"/>
    </location>
</feature>
<dbReference type="InterPro" id="IPR005540">
    <property type="entry name" value="KNOX1"/>
</dbReference>